<organism evidence="1 2">
    <name type="scientific">Prunus armeniaca</name>
    <name type="common">Apricot</name>
    <name type="synonym">Armeniaca vulgaris</name>
    <dbReference type="NCBI Taxonomy" id="36596"/>
    <lineage>
        <taxon>Eukaryota</taxon>
        <taxon>Viridiplantae</taxon>
        <taxon>Streptophyta</taxon>
        <taxon>Embryophyta</taxon>
        <taxon>Tracheophyta</taxon>
        <taxon>Spermatophyta</taxon>
        <taxon>Magnoliopsida</taxon>
        <taxon>eudicotyledons</taxon>
        <taxon>Gunneridae</taxon>
        <taxon>Pentapetalae</taxon>
        <taxon>rosids</taxon>
        <taxon>fabids</taxon>
        <taxon>Rosales</taxon>
        <taxon>Rosaceae</taxon>
        <taxon>Amygdaloideae</taxon>
        <taxon>Amygdaleae</taxon>
        <taxon>Prunus</taxon>
    </lineage>
</organism>
<name>A0A6J5XRE8_PRUAR</name>
<dbReference type="Proteomes" id="UP000507245">
    <property type="component" value="Unassembled WGS sequence"/>
</dbReference>
<keyword evidence="2" id="KW-1185">Reference proteome</keyword>
<dbReference type="AlphaFoldDB" id="A0A6J5XRE8"/>
<proteinExistence type="predicted"/>
<dbReference type="EMBL" id="CAEKKB010000006">
    <property type="protein sequence ID" value="CAB4314933.1"/>
    <property type="molecule type" value="Genomic_DNA"/>
</dbReference>
<gene>
    <name evidence="1" type="ORF">ORAREDHAP_LOCUS39466</name>
</gene>
<sequence>MGSGCACDEPLNRPIWDHAKFHSALSSRPSSPPSSHSHFSYSPNFFVISIVSSFVSQSCALAVARSHRVGAASHLMTCSCASGRPLPTQHQQ</sequence>
<reference evidence="2" key="1">
    <citation type="journal article" date="2020" name="Genome Biol.">
        <title>Gamete binning: chromosome-level and haplotype-resolved genome assembly enabled by high-throughput single-cell sequencing of gamete genomes.</title>
        <authorList>
            <person name="Campoy J.A."/>
            <person name="Sun H."/>
            <person name="Goel M."/>
            <person name="Jiao W.-B."/>
            <person name="Folz-Donahue K."/>
            <person name="Wang N."/>
            <person name="Rubio M."/>
            <person name="Liu C."/>
            <person name="Kukat C."/>
            <person name="Ruiz D."/>
            <person name="Huettel B."/>
            <person name="Schneeberger K."/>
        </authorList>
    </citation>
    <scope>NUCLEOTIDE SEQUENCE [LARGE SCALE GENOMIC DNA]</scope>
    <source>
        <strain evidence="2">cv. Rojo Pasion</strain>
    </source>
</reference>
<evidence type="ECO:0000313" key="2">
    <source>
        <dbReference type="Proteomes" id="UP000507245"/>
    </source>
</evidence>
<protein>
    <submittedName>
        <fullName evidence="1">Uncharacterized protein</fullName>
    </submittedName>
</protein>
<evidence type="ECO:0000313" key="1">
    <source>
        <dbReference type="EMBL" id="CAB4314933.1"/>
    </source>
</evidence>
<accession>A0A6J5XRE8</accession>